<evidence type="ECO:0000313" key="3">
    <source>
        <dbReference type="EMBL" id="GAW79037.1"/>
    </source>
</evidence>
<evidence type="ECO:0000256" key="1">
    <source>
        <dbReference type="SAM" id="MobiDB-lite"/>
    </source>
</evidence>
<dbReference type="GeneID" id="39745737"/>
<reference evidence="4" key="1">
    <citation type="submission" date="2017-04" db="EMBL/GenBank/DDBJ databases">
        <title>Plasmodium gonderi genome.</title>
        <authorList>
            <person name="Arisue N."/>
            <person name="Honma H."/>
            <person name="Kawai S."/>
            <person name="Tougan T."/>
            <person name="Tanabe K."/>
            <person name="Horii T."/>
        </authorList>
    </citation>
    <scope>NUCLEOTIDE SEQUENCE [LARGE SCALE GENOMIC DNA]</scope>
    <source>
        <strain evidence="4">ATCC 30045</strain>
    </source>
</reference>
<keyword evidence="2" id="KW-1133">Transmembrane helix</keyword>
<accession>A0A1Y1JCV6</accession>
<feature type="compositionally biased region" description="Basic and acidic residues" evidence="1">
    <location>
        <begin position="301"/>
        <end position="322"/>
    </location>
</feature>
<comment type="caution">
    <text evidence="3">The sequence shown here is derived from an EMBL/GenBank/DDBJ whole genome shotgun (WGS) entry which is preliminary data.</text>
</comment>
<dbReference type="OMA" id="NNYNTIF"/>
<evidence type="ECO:0000256" key="2">
    <source>
        <dbReference type="SAM" id="Phobius"/>
    </source>
</evidence>
<dbReference type="EMBL" id="BDQF01000002">
    <property type="protein sequence ID" value="GAW79037.1"/>
    <property type="molecule type" value="Genomic_DNA"/>
</dbReference>
<feature type="transmembrane region" description="Helical" evidence="2">
    <location>
        <begin position="383"/>
        <end position="406"/>
    </location>
</feature>
<proteinExistence type="predicted"/>
<sequence>MAVDGFDFSKLESDYAFYIFNFQEELYKKLPSYILYQEFNKNTSSSTYSDYCTNVKTNGVDKNTVKELCKKFAKNLKELSTIRDIGNTMHNRCLGLRYWIYHELNKILTNSEYSSHREHIINSFSNLESKIYYELLENRKETCPIEIKDHLVKENEKKFLYDYFSNYSALIECINSPKKENCQKYCKYINGIKDIYTRNEEKCCGANFWRCDYFNCNGKYHPHVLLYKLQCNNGKNELESSGNKMTDYEGKYGNSGLVKRLRYNIFKCHMVKVHENFDADVGLCSVFPSSKDSYENVDNPESSKPEEGKCPDDKPIKTADGKCTEPNVRTTGAIGVQLLDKGPISRVRIRLNDSMNDPITSVDYNTTDFNNSDDKYSILNSNIMRMIIVGILTFGIIMTFFIYFKFTPFGPWLRRKIIKEKKMTRKIPDKSRQRISYSAQPPRNANSNKRRVNIVY</sequence>
<feature type="compositionally biased region" description="Polar residues" evidence="1">
    <location>
        <begin position="434"/>
        <end position="447"/>
    </location>
</feature>
<dbReference type="AlphaFoldDB" id="A0A1Y1JCV6"/>
<name>A0A1Y1JCV6_PLAGO</name>
<organism evidence="3 4">
    <name type="scientific">Plasmodium gonderi</name>
    <dbReference type="NCBI Taxonomy" id="77519"/>
    <lineage>
        <taxon>Eukaryota</taxon>
        <taxon>Sar</taxon>
        <taxon>Alveolata</taxon>
        <taxon>Apicomplexa</taxon>
        <taxon>Aconoidasida</taxon>
        <taxon>Haemosporida</taxon>
        <taxon>Plasmodiidae</taxon>
        <taxon>Plasmodium</taxon>
        <taxon>Plasmodium (Plasmodium)</taxon>
    </lineage>
</organism>
<feature type="region of interest" description="Disordered" evidence="1">
    <location>
        <begin position="292"/>
        <end position="322"/>
    </location>
</feature>
<keyword evidence="4" id="KW-1185">Reference proteome</keyword>
<dbReference type="Pfam" id="PF05795">
    <property type="entry name" value="Plasmodium_Vir"/>
    <property type="match status" value="1"/>
</dbReference>
<feature type="region of interest" description="Disordered" evidence="1">
    <location>
        <begin position="424"/>
        <end position="456"/>
    </location>
</feature>
<dbReference type="OrthoDB" id="385060at2759"/>
<gene>
    <name evidence="3" type="ORF">PGO_020060</name>
</gene>
<keyword evidence="2" id="KW-0472">Membrane</keyword>
<dbReference type="InterPro" id="IPR008780">
    <property type="entry name" value="Plasmodium_Vir"/>
</dbReference>
<dbReference type="Proteomes" id="UP000195521">
    <property type="component" value="Unassembled WGS sequence"/>
</dbReference>
<protein>
    <submittedName>
        <fullName evidence="3">Variable surface protein</fullName>
    </submittedName>
</protein>
<keyword evidence="2" id="KW-0812">Transmembrane</keyword>
<dbReference type="RefSeq" id="XP_028541626.1">
    <property type="nucleotide sequence ID" value="XM_028685825.1"/>
</dbReference>
<evidence type="ECO:0000313" key="4">
    <source>
        <dbReference type="Proteomes" id="UP000195521"/>
    </source>
</evidence>